<dbReference type="GO" id="GO:0051028">
    <property type="term" value="P:mRNA transport"/>
    <property type="evidence" value="ECO:0007669"/>
    <property type="project" value="UniProtKB-UniRule"/>
</dbReference>
<evidence type="ECO:0000313" key="6">
    <source>
        <dbReference type="Proteomes" id="UP000319731"/>
    </source>
</evidence>
<keyword evidence="1 3" id="KW-0963">Cytoplasm</keyword>
<protein>
    <recommendedName>
        <fullName evidence="2 3">Nuclear transport factor 2</fullName>
        <shortName evidence="3">NTF-2</shortName>
    </recommendedName>
</protein>
<dbReference type="InterPro" id="IPR018222">
    <property type="entry name" value="Nuclear_transport_factor_2_euk"/>
</dbReference>
<dbReference type="Pfam" id="PF02136">
    <property type="entry name" value="NTF2"/>
    <property type="match status" value="1"/>
</dbReference>
<dbReference type="Proteomes" id="UP000319731">
    <property type="component" value="Unassembled WGS sequence"/>
</dbReference>
<dbReference type="InterPro" id="IPR032710">
    <property type="entry name" value="NTF2-like_dom_sf"/>
</dbReference>
<dbReference type="FunFam" id="3.10.450.50:FF:000005">
    <property type="entry name" value="Nuclear transport factor 2"/>
    <property type="match status" value="1"/>
</dbReference>
<reference evidence="5 6" key="1">
    <citation type="journal article" date="2019" name="Sci. Rep.">
        <title>Comparative genomics of chytrid fungi reveal insights into the obligate biotrophic and pathogenic lifestyle of Synchytrium endobioticum.</title>
        <authorList>
            <person name="van de Vossenberg B.T.L.H."/>
            <person name="Warris S."/>
            <person name="Nguyen H.D.T."/>
            <person name="van Gent-Pelzer M.P.E."/>
            <person name="Joly D.L."/>
            <person name="van de Geest H.C."/>
            <person name="Bonants P.J.M."/>
            <person name="Smith D.S."/>
            <person name="Levesque C.A."/>
            <person name="van der Lee T.A.J."/>
        </authorList>
    </citation>
    <scope>NUCLEOTIDE SEQUENCE [LARGE SCALE GENOMIC DNA]</scope>
    <source>
        <strain evidence="5 6">JEL517</strain>
    </source>
</reference>
<dbReference type="GO" id="GO:0005737">
    <property type="term" value="C:cytoplasm"/>
    <property type="evidence" value="ECO:0007669"/>
    <property type="project" value="UniProtKB-SubCell"/>
</dbReference>
<dbReference type="RefSeq" id="XP_031022803.1">
    <property type="nucleotide sequence ID" value="XM_031171214.1"/>
</dbReference>
<evidence type="ECO:0000313" key="5">
    <source>
        <dbReference type="EMBL" id="TPX31356.1"/>
    </source>
</evidence>
<dbReference type="SUPFAM" id="SSF54427">
    <property type="entry name" value="NTF2-like"/>
    <property type="match status" value="1"/>
</dbReference>
<dbReference type="InterPro" id="IPR045875">
    <property type="entry name" value="NTF2"/>
</dbReference>
<comment type="caution">
    <text evidence="5">The sequence shown here is derived from an EMBL/GenBank/DDBJ whole genome shotgun (WGS) entry which is preliminary data.</text>
</comment>
<dbReference type="CDD" id="cd00780">
    <property type="entry name" value="NTF2"/>
    <property type="match status" value="1"/>
</dbReference>
<gene>
    <name evidence="5" type="ORF">SmJEL517_g05288</name>
</gene>
<dbReference type="GO" id="GO:0005635">
    <property type="term" value="C:nuclear envelope"/>
    <property type="evidence" value="ECO:0007669"/>
    <property type="project" value="UniProtKB-ARBA"/>
</dbReference>
<sequence>MAQINDVAKQFVDYYYSTFDRNRAELAPLYKANSMLSFEGAQIQGSQAIVEKLVGLAFKRVAHKVISLDAQPSASPSSLLVAVTGQLLVDEEAHPMQFSQTFQLLMDGGSYYVFNDIFRLNLG</sequence>
<feature type="domain" description="NTF2" evidence="4">
    <location>
        <begin position="7"/>
        <end position="120"/>
    </location>
</feature>
<dbReference type="AlphaFoldDB" id="A0A507C052"/>
<evidence type="ECO:0000256" key="3">
    <source>
        <dbReference type="RuleBase" id="RU369002"/>
    </source>
</evidence>
<comment type="subcellular location">
    <subcellularLocation>
        <location evidence="3">Cytoplasm</location>
    </subcellularLocation>
    <subcellularLocation>
        <location evidence="3">Nucleus</location>
    </subcellularLocation>
</comment>
<keyword evidence="6" id="KW-1185">Reference proteome</keyword>
<keyword evidence="3" id="KW-0813">Transport</keyword>
<keyword evidence="3" id="KW-0539">Nucleus</keyword>
<dbReference type="EMBL" id="QEAO01000046">
    <property type="protein sequence ID" value="TPX31356.1"/>
    <property type="molecule type" value="Genomic_DNA"/>
</dbReference>
<dbReference type="PANTHER" id="PTHR12612">
    <property type="entry name" value="NUCLEAR TRANSPORT FACTOR 2"/>
    <property type="match status" value="1"/>
</dbReference>
<dbReference type="PROSITE" id="PS50177">
    <property type="entry name" value="NTF2_DOMAIN"/>
    <property type="match status" value="1"/>
</dbReference>
<dbReference type="InterPro" id="IPR002075">
    <property type="entry name" value="NTF2_dom"/>
</dbReference>
<dbReference type="STRING" id="1806994.A0A507C052"/>
<evidence type="ECO:0000259" key="4">
    <source>
        <dbReference type="PROSITE" id="PS50177"/>
    </source>
</evidence>
<dbReference type="OrthoDB" id="6507044at2759"/>
<evidence type="ECO:0000256" key="2">
    <source>
        <dbReference type="ARBA" id="ARBA00026247"/>
    </source>
</evidence>
<name>A0A507C052_9FUNG</name>
<dbReference type="Gene3D" id="3.10.450.50">
    <property type="match status" value="1"/>
</dbReference>
<proteinExistence type="predicted"/>
<keyword evidence="3" id="KW-0653">Protein transport</keyword>
<organism evidence="5 6">
    <name type="scientific">Synchytrium microbalum</name>
    <dbReference type="NCBI Taxonomy" id="1806994"/>
    <lineage>
        <taxon>Eukaryota</taxon>
        <taxon>Fungi</taxon>
        <taxon>Fungi incertae sedis</taxon>
        <taxon>Chytridiomycota</taxon>
        <taxon>Chytridiomycota incertae sedis</taxon>
        <taxon>Chytridiomycetes</taxon>
        <taxon>Synchytriales</taxon>
        <taxon>Synchytriaceae</taxon>
        <taxon>Synchytrium</taxon>
    </lineage>
</organism>
<dbReference type="GeneID" id="42006511"/>
<accession>A0A507C052</accession>
<evidence type="ECO:0000256" key="1">
    <source>
        <dbReference type="ARBA" id="ARBA00022490"/>
    </source>
</evidence>
<dbReference type="GO" id="GO:0006606">
    <property type="term" value="P:protein import into nucleus"/>
    <property type="evidence" value="ECO:0007669"/>
    <property type="project" value="UniProtKB-ARBA"/>
</dbReference>
<comment type="function">
    <text evidence="3">Has a role in nuclear-cytoplasmic transport of proteins and mRNAs.</text>
</comment>